<dbReference type="EMBL" id="SSFX01000086">
    <property type="protein sequence ID" value="TXI27046.1"/>
    <property type="molecule type" value="Genomic_DNA"/>
</dbReference>
<dbReference type="AlphaFoldDB" id="A0A5C7VMX4"/>
<evidence type="ECO:0000256" key="2">
    <source>
        <dbReference type="ARBA" id="ARBA00010075"/>
    </source>
</evidence>
<dbReference type="InterPro" id="IPR002559">
    <property type="entry name" value="Transposase_11"/>
</dbReference>
<feature type="domain" description="Transposase InsH N-terminal" evidence="7">
    <location>
        <begin position="16"/>
        <end position="112"/>
    </location>
</feature>
<dbReference type="PANTHER" id="PTHR35604">
    <property type="entry name" value="TRANSPOSASE INSH FOR INSERTION SEQUENCE ELEMENT IS5A-RELATED"/>
    <property type="match status" value="1"/>
</dbReference>
<accession>A0A5C7VMX4</accession>
<dbReference type="GO" id="GO:0006313">
    <property type="term" value="P:DNA transposition"/>
    <property type="evidence" value="ECO:0007669"/>
    <property type="project" value="InterPro"/>
</dbReference>
<evidence type="ECO:0000259" key="6">
    <source>
        <dbReference type="Pfam" id="PF01609"/>
    </source>
</evidence>
<comment type="similarity">
    <text evidence="2">Belongs to the transposase 11 family.</text>
</comment>
<comment type="caution">
    <text evidence="8">The sequence shown here is derived from an EMBL/GenBank/DDBJ whole genome shotgun (WGS) entry which is preliminary data.</text>
</comment>
<keyword evidence="4" id="KW-0238">DNA-binding</keyword>
<dbReference type="NCBIfam" id="NF033581">
    <property type="entry name" value="transpos_IS5_4"/>
    <property type="match status" value="1"/>
</dbReference>
<dbReference type="Pfam" id="PF01609">
    <property type="entry name" value="DDE_Tnp_1"/>
    <property type="match status" value="1"/>
</dbReference>
<keyword evidence="5" id="KW-0233">DNA recombination</keyword>
<keyword evidence="3" id="KW-0815">Transposition</keyword>
<dbReference type="Proteomes" id="UP000321055">
    <property type="component" value="Unassembled WGS sequence"/>
</dbReference>
<dbReference type="InterPro" id="IPR008490">
    <property type="entry name" value="Transposase_InsH_N"/>
</dbReference>
<proteinExistence type="inferred from homology"/>
<feature type="domain" description="Transposase IS4-like" evidence="6">
    <location>
        <begin position="141"/>
        <end position="308"/>
    </location>
</feature>
<protein>
    <submittedName>
        <fullName evidence="8">IS5 family transposase</fullName>
    </submittedName>
</protein>
<dbReference type="GO" id="GO:0003677">
    <property type="term" value="F:DNA binding"/>
    <property type="evidence" value="ECO:0007669"/>
    <property type="project" value="UniProtKB-KW"/>
</dbReference>
<sequence length="321" mass="37217">MSHQTSFADLDYNHKKRRTRREVFLSEMEGVIPWQVLLSQIEPHYPKSGRRGRQPMALETMFRIYCLQNWFNLSDRQMEDALYEIESMRRFAGFSGVTDTLPDETTILNFRHLLEKHELTAVLLEAINAHLKARGLLVSKGTMVDATLIHAPSSTKNREQARDPEMHQTKKGKQWYFGMKVHVGADVDCGAVHTVEVTAANEADINVFPKLLRAEDEVIFGDAGYASDEYKRGSRQLGIRWCVQDKRKPGQNLSKSQKKRNRKHSSIRARVEHVFRVIKRQFGFTRARYRGLMKNAVQVNMLMGLANLYLLRRQLMRRLEG</sequence>
<dbReference type="Pfam" id="PF05598">
    <property type="entry name" value="DUF772"/>
    <property type="match status" value="1"/>
</dbReference>
<name>A0A5C7VMX4_9PROT</name>
<gene>
    <name evidence="8" type="ORF">E6Q60_10780</name>
</gene>
<dbReference type="PANTHER" id="PTHR35604:SF2">
    <property type="entry name" value="TRANSPOSASE INSH FOR INSERTION SEQUENCE ELEMENT IS5A-RELATED"/>
    <property type="match status" value="1"/>
</dbReference>
<evidence type="ECO:0000256" key="3">
    <source>
        <dbReference type="ARBA" id="ARBA00022578"/>
    </source>
</evidence>
<evidence type="ECO:0000259" key="7">
    <source>
        <dbReference type="Pfam" id="PF05598"/>
    </source>
</evidence>
<evidence type="ECO:0000256" key="4">
    <source>
        <dbReference type="ARBA" id="ARBA00023125"/>
    </source>
</evidence>
<reference evidence="8 9" key="1">
    <citation type="submission" date="2018-09" db="EMBL/GenBank/DDBJ databases">
        <title>Metagenome Assembled Genomes from an Advanced Water Purification Facility.</title>
        <authorList>
            <person name="Stamps B.W."/>
            <person name="Spear J.R."/>
        </authorList>
    </citation>
    <scope>NUCLEOTIDE SEQUENCE [LARGE SCALE GENOMIC DNA]</scope>
    <source>
        <strain evidence="8">Bin_54_1</strain>
    </source>
</reference>
<evidence type="ECO:0000256" key="1">
    <source>
        <dbReference type="ARBA" id="ARBA00003544"/>
    </source>
</evidence>
<evidence type="ECO:0000313" key="9">
    <source>
        <dbReference type="Proteomes" id="UP000321055"/>
    </source>
</evidence>
<evidence type="ECO:0000256" key="5">
    <source>
        <dbReference type="ARBA" id="ARBA00023172"/>
    </source>
</evidence>
<dbReference type="InterPro" id="IPR047959">
    <property type="entry name" value="Transpos_IS5"/>
</dbReference>
<dbReference type="GO" id="GO:0004803">
    <property type="term" value="F:transposase activity"/>
    <property type="evidence" value="ECO:0007669"/>
    <property type="project" value="InterPro"/>
</dbReference>
<organism evidence="8 9">
    <name type="scientific">Nitrosomonas oligotropha</name>
    <dbReference type="NCBI Taxonomy" id="42354"/>
    <lineage>
        <taxon>Bacteria</taxon>
        <taxon>Pseudomonadati</taxon>
        <taxon>Pseudomonadota</taxon>
        <taxon>Betaproteobacteria</taxon>
        <taxon>Nitrosomonadales</taxon>
        <taxon>Nitrosomonadaceae</taxon>
        <taxon>Nitrosomonas</taxon>
    </lineage>
</organism>
<comment type="function">
    <text evidence="1">Involved in the transposition of the insertion sequence IS5.</text>
</comment>
<evidence type="ECO:0000313" key="8">
    <source>
        <dbReference type="EMBL" id="TXI27046.1"/>
    </source>
</evidence>